<keyword evidence="2" id="KW-0597">Phosphoprotein</keyword>
<dbReference type="InterPro" id="IPR016035">
    <property type="entry name" value="Acyl_Trfase/lysoPLipase"/>
</dbReference>
<dbReference type="InterPro" id="IPR029058">
    <property type="entry name" value="AB_hydrolase_fold"/>
</dbReference>
<dbReference type="InterPro" id="IPR016039">
    <property type="entry name" value="Thiolase-like"/>
</dbReference>
<keyword evidence="1" id="KW-0596">Phosphopantetheine</keyword>
<dbReference type="SMART" id="SM00825">
    <property type="entry name" value="PKS_KS"/>
    <property type="match status" value="1"/>
</dbReference>
<accession>A0A0C3GW78</accession>
<dbReference type="PROSITE" id="PS52004">
    <property type="entry name" value="KS3_2"/>
    <property type="match status" value="1"/>
</dbReference>
<protein>
    <recommendedName>
        <fullName evidence="10">Carrier domain-containing protein</fullName>
    </recommendedName>
</protein>
<dbReference type="SMART" id="SM00823">
    <property type="entry name" value="PKS_PP"/>
    <property type="match status" value="2"/>
</dbReference>
<dbReference type="InterPro" id="IPR020806">
    <property type="entry name" value="PKS_PP-bd"/>
</dbReference>
<feature type="domain" description="Carrier" evidence="5">
    <location>
        <begin position="1786"/>
        <end position="1860"/>
    </location>
</feature>
<feature type="region of interest" description="C-terminal hotdog fold" evidence="4">
    <location>
        <begin position="1451"/>
        <end position="1599"/>
    </location>
</feature>
<dbReference type="SUPFAM" id="SSF52151">
    <property type="entry name" value="FabD/lysophospholipase-like"/>
    <property type="match status" value="1"/>
</dbReference>
<evidence type="ECO:0000256" key="1">
    <source>
        <dbReference type="ARBA" id="ARBA00022450"/>
    </source>
</evidence>
<dbReference type="SUPFAM" id="SSF53901">
    <property type="entry name" value="Thiolase-like"/>
    <property type="match status" value="1"/>
</dbReference>
<dbReference type="GO" id="GO:0004312">
    <property type="term" value="F:fatty acid synthase activity"/>
    <property type="evidence" value="ECO:0007669"/>
    <property type="project" value="TreeGrafter"/>
</dbReference>
<evidence type="ECO:0000313" key="9">
    <source>
        <dbReference type="Proteomes" id="UP000054321"/>
    </source>
</evidence>
<organism evidence="8 9">
    <name type="scientific">Oidiodendron maius (strain Zn)</name>
    <dbReference type="NCBI Taxonomy" id="913774"/>
    <lineage>
        <taxon>Eukaryota</taxon>
        <taxon>Fungi</taxon>
        <taxon>Dikarya</taxon>
        <taxon>Ascomycota</taxon>
        <taxon>Pezizomycotina</taxon>
        <taxon>Leotiomycetes</taxon>
        <taxon>Leotiomycetes incertae sedis</taxon>
        <taxon>Myxotrichaceae</taxon>
        <taxon>Oidiodendron</taxon>
    </lineage>
</organism>
<evidence type="ECO:0008006" key="10">
    <source>
        <dbReference type="Google" id="ProtNLM"/>
    </source>
</evidence>
<dbReference type="InterPro" id="IPR009081">
    <property type="entry name" value="PP-bd_ACP"/>
</dbReference>
<feature type="active site" description="Proton acceptor; for dehydratase activity" evidence="4">
    <location>
        <position position="1322"/>
    </location>
</feature>
<evidence type="ECO:0000259" key="6">
    <source>
        <dbReference type="PROSITE" id="PS52004"/>
    </source>
</evidence>
<dbReference type="Gene3D" id="3.10.129.110">
    <property type="entry name" value="Polyketide synthase dehydratase"/>
    <property type="match status" value="1"/>
</dbReference>
<evidence type="ECO:0000256" key="2">
    <source>
        <dbReference type="ARBA" id="ARBA00022553"/>
    </source>
</evidence>
<dbReference type="Pfam" id="PF16073">
    <property type="entry name" value="SAT"/>
    <property type="match status" value="1"/>
</dbReference>
<dbReference type="Gene3D" id="3.40.366.10">
    <property type="entry name" value="Malonyl-Coenzyme A Acyl Carrier Protein, domain 2"/>
    <property type="match status" value="2"/>
</dbReference>
<dbReference type="PROSITE" id="PS50075">
    <property type="entry name" value="CARRIER"/>
    <property type="match status" value="2"/>
</dbReference>
<keyword evidence="3" id="KW-0808">Transferase</keyword>
<dbReference type="InterPro" id="IPR049551">
    <property type="entry name" value="PKS_DH_C"/>
</dbReference>
<dbReference type="InterPro" id="IPR042104">
    <property type="entry name" value="PKS_dehydratase_sf"/>
</dbReference>
<dbReference type="InterPro" id="IPR030918">
    <property type="entry name" value="PT_fungal_PKS"/>
</dbReference>
<dbReference type="InterPro" id="IPR020841">
    <property type="entry name" value="PKS_Beta-ketoAc_synthase_dom"/>
</dbReference>
<dbReference type="InterPro" id="IPR032088">
    <property type="entry name" value="SAT"/>
</dbReference>
<feature type="domain" description="Carrier" evidence="5">
    <location>
        <begin position="1660"/>
        <end position="1737"/>
    </location>
</feature>
<dbReference type="GO" id="GO:0006633">
    <property type="term" value="P:fatty acid biosynthetic process"/>
    <property type="evidence" value="ECO:0007669"/>
    <property type="project" value="InterPro"/>
</dbReference>
<sequence>MGKQHNSSLVFFGDDISHVYPTLRAIQRRKCSSALVSSFLEKSYNVLREEIHNEYTLDTGDIPQFTSIFDLVEGLQRHTSNEQRLLGPLICVAQLAGFISYFEERPDGYLDIKNTCVLGHGFGQLSAAAIASCESLVSLASIAVEVVRIALRTGLHVHSISKRLGADCGDGPWSVTVFNATEIEVQHEFSEFYKSHDTNAVTISGLPFNLRKVVTECSYFAERKTVPLDLQGLYHNPMLYEMDVIHDILQPSLIRMNPDGQSSLDILSNATGERIETLNKHLLFERVVNEILTSPFRWDRVLDSVVANFERSTHQIFNILSFGTTQASSSLISIIHERQGVEVRLEDLLAWNLNENATGAVPKNALADKIAIVGMAIRAPGADDCEEMWRILEQGLDMHKTIPQDRFDINTHVDPSGKRKNTSHTPYGAFIEKPGLFDARFFGMSPAEAAQTDPMHRLALITAYEALEMSGFVPNRTPSTRLSRIGTFYGQTSDDWREINAAQNIGTYLIPGGVRAFAPGRINYWFKFSGPSYSIDTACSSSLAAVQVACTSLLQNECDTAVSGGLNILTNPDIFAGLSRGGFLSKTGSCKVFDETADGYCRADSVGTLILKRLEDAEADNDNILGVILGTATNHSADAISITHPHAESQANLYQSVLNTAGVDALDVSVVEMHGTGTQAGDLNEMRSVTQVFAPESRHREIPLHLGAVKANLGHSEAAAGITGLIKLLLMLQKNSIPPHVGIKTTMNSKLPQDLSTRNIHIPRKVVEWKSEGMRLAFLNNFSAAGGNTALLLQEAPPKVKSEKADPRSSHVITVSAKSMASLKRNTERLISYVKGKLDDKQLANLAYTTCARRMHHNYRLAVAVSNIHEVEQKLSLTIAGDLAPVPRNPPRVVMVFTGQGSFYLTVGKKLFETSSVFRDALLHMNKISEQQASITYLPLITGESGTVECNLENPAVTHLAQLCVQMALVILWRSWGVLPDAVLGHSLGEYAALYAAGVLSMGDAIYLVAQRAKLIQTYCTAGTHGLLVVQSTMASIEAASCGIPYEVACRNSEDAIVLAQPKSAIEKLKTALTNAGIKSIQLDCPYGFHSSQCDPILDRYQEIARGVNIKSPKIPVISSVLGKTVTEPGIIDAAYISQHTRETVNFVDALRSAEEEHIIDAKTAFIELGPHPTCCRMIQATIAGSSPLYSLHKSEDVWMSMSKSLAALYNAGLKINWSEVHRDFETSQRLLEIPRYSFDEKNYWIDYAGDWCLTKGETQDLPTPTADSLPTRYIPLWQRKSNLSTSAVHCIVEEHIDATSACVKFQTDLSEPLLNSAITGHSVNGVALCPSSIYADIALTIGDYLHRQLNLGHPDVSMDVCHMKVSKPLIANKDCTTPQILQVSAITNLNSQRVELLFASLDSDGRETAEHAKCVLEYRERLSWLSEWSAVQFLVQERIDDLKRAAANGMISKITKGLAYKLFASFVQYQPKYRGMDVVILDSTKLEATASVTFQTNDGNYFCSPYWIDSLAHLSGFILNSGDTAESGNFVFISHGWKSMRFSQKFTYGETYQTYVRMLPGPKNIYEGNVYIFDNSTSNIVGVVGGLKFQRIPVTLLNRVLPPAMASPAAMTASQRLVDSKGTMQRSTPVSKIKSITKDIASSSLATRLNPVSEAKPLPHSTPVAAQVLNVISENLGVDLVELRDETFFGDIGLDSLMSLTILSQLRELLGFDVPGTLFIDQPSVKDLRVYLSQFDTESPQSDVGSYRSSSPASIYSSQSYSTMTSVDSYDDEIGIEKAHDKTTSSLISTVRNTIAEQMDILLAEITNSTDLPSLGMDSLMSLSILGTLREETGLDWPSDLFIANPTIEDVARYLEKEYKTPKNDGQELSTVPLAKEKIPTIDPAMYPRAKSFLLQGSRVRAKQTLFLFPDGSGSASSYARIPPIGPDLAVYGFNCPFMTTPELFTIGIAGVATLYLAELRRLQPTGPYLLGGWSAGGVIAYEVMQQLLLSGEKVERLILLDAPNPLDIVRLPPRLHHFFGDIGLLGDLAGSPTSAAQKNRIPVWLLPHFEACINALVAYKPQPIVDRTRLPKVHAIWARYGVCGFLEDPKPDFPIDDPPHLKWLLVNRTDFGTNGWDRLIPGEIRTEVLDGNHFTIMNDILIKELGMAIRRGTEW</sequence>
<dbReference type="NCBIfam" id="TIGR04532">
    <property type="entry name" value="PT_fungal_PKS"/>
    <property type="match status" value="1"/>
</dbReference>
<dbReference type="InterPro" id="IPR001227">
    <property type="entry name" value="Ac_transferase_dom_sf"/>
</dbReference>
<dbReference type="SUPFAM" id="SSF47336">
    <property type="entry name" value="ACP-like"/>
    <property type="match status" value="2"/>
</dbReference>
<dbReference type="InterPro" id="IPR018201">
    <property type="entry name" value="Ketoacyl_synth_AS"/>
</dbReference>
<gene>
    <name evidence="8" type="ORF">OIDMADRAFT_149275</name>
</gene>
<dbReference type="Pfam" id="PF14765">
    <property type="entry name" value="PS-DH"/>
    <property type="match status" value="1"/>
</dbReference>
<evidence type="ECO:0000256" key="3">
    <source>
        <dbReference type="ARBA" id="ARBA00022679"/>
    </source>
</evidence>
<dbReference type="Pfam" id="PF00698">
    <property type="entry name" value="Acyl_transf_1"/>
    <property type="match status" value="1"/>
</dbReference>
<keyword evidence="9" id="KW-1185">Reference proteome</keyword>
<dbReference type="Gene3D" id="3.40.47.10">
    <property type="match status" value="1"/>
</dbReference>
<feature type="domain" description="Ketosynthase family 3 (KS3)" evidence="6">
    <location>
        <begin position="367"/>
        <end position="795"/>
    </location>
</feature>
<dbReference type="InterPro" id="IPR014030">
    <property type="entry name" value="Ketoacyl_synth_N"/>
</dbReference>
<evidence type="ECO:0000259" key="7">
    <source>
        <dbReference type="PROSITE" id="PS52019"/>
    </source>
</evidence>
<dbReference type="PANTHER" id="PTHR43775:SF37">
    <property type="entry name" value="SI:DKEY-61P9.11"/>
    <property type="match status" value="1"/>
</dbReference>
<dbReference type="Gene3D" id="3.40.50.1820">
    <property type="entry name" value="alpha/beta hydrolase"/>
    <property type="match status" value="1"/>
</dbReference>
<evidence type="ECO:0000256" key="4">
    <source>
        <dbReference type="PROSITE-ProRule" id="PRU01363"/>
    </source>
</evidence>
<dbReference type="PROSITE" id="PS52019">
    <property type="entry name" value="PKS_MFAS_DH"/>
    <property type="match status" value="1"/>
</dbReference>
<dbReference type="PANTHER" id="PTHR43775">
    <property type="entry name" value="FATTY ACID SYNTHASE"/>
    <property type="match status" value="1"/>
</dbReference>
<dbReference type="OrthoDB" id="329835at2759"/>
<dbReference type="SMART" id="SM00827">
    <property type="entry name" value="PKS_AT"/>
    <property type="match status" value="1"/>
</dbReference>
<dbReference type="Pfam" id="PF00975">
    <property type="entry name" value="Thioesterase"/>
    <property type="match status" value="1"/>
</dbReference>
<dbReference type="InParanoid" id="A0A0C3GW78"/>
<dbReference type="EMBL" id="KN832889">
    <property type="protein sequence ID" value="KIM94546.1"/>
    <property type="molecule type" value="Genomic_DNA"/>
</dbReference>
<dbReference type="Proteomes" id="UP000054321">
    <property type="component" value="Unassembled WGS sequence"/>
</dbReference>
<dbReference type="GO" id="GO:0004315">
    <property type="term" value="F:3-oxoacyl-[acyl-carrier-protein] synthase activity"/>
    <property type="evidence" value="ECO:0007669"/>
    <property type="project" value="InterPro"/>
</dbReference>
<dbReference type="GO" id="GO:0044550">
    <property type="term" value="P:secondary metabolite biosynthetic process"/>
    <property type="evidence" value="ECO:0007669"/>
    <property type="project" value="TreeGrafter"/>
</dbReference>
<dbReference type="Pfam" id="PF00109">
    <property type="entry name" value="ketoacyl-synt"/>
    <property type="match status" value="1"/>
</dbReference>
<feature type="region of interest" description="N-terminal hotdog fold" evidence="4">
    <location>
        <begin position="1290"/>
        <end position="1424"/>
    </location>
</feature>
<dbReference type="Gene3D" id="3.30.70.3290">
    <property type="match status" value="1"/>
</dbReference>
<feature type="active site" description="Proton donor; for dehydratase activity" evidence="4">
    <location>
        <position position="1510"/>
    </location>
</feature>
<evidence type="ECO:0000259" key="5">
    <source>
        <dbReference type="PROSITE" id="PS50075"/>
    </source>
</evidence>
<dbReference type="Pfam" id="PF00550">
    <property type="entry name" value="PP-binding"/>
    <property type="match status" value="2"/>
</dbReference>
<dbReference type="PROSITE" id="PS00606">
    <property type="entry name" value="KS3_1"/>
    <property type="match status" value="1"/>
</dbReference>
<dbReference type="GO" id="GO:0031177">
    <property type="term" value="F:phosphopantetheine binding"/>
    <property type="evidence" value="ECO:0007669"/>
    <property type="project" value="InterPro"/>
</dbReference>
<reference evidence="8 9" key="1">
    <citation type="submission" date="2014-04" db="EMBL/GenBank/DDBJ databases">
        <authorList>
            <consortium name="DOE Joint Genome Institute"/>
            <person name="Kuo A."/>
            <person name="Martino E."/>
            <person name="Perotto S."/>
            <person name="Kohler A."/>
            <person name="Nagy L.G."/>
            <person name="Floudas D."/>
            <person name="Copeland A."/>
            <person name="Barry K.W."/>
            <person name="Cichocki N."/>
            <person name="Veneault-Fourrey C."/>
            <person name="LaButti K."/>
            <person name="Lindquist E.A."/>
            <person name="Lipzen A."/>
            <person name="Lundell T."/>
            <person name="Morin E."/>
            <person name="Murat C."/>
            <person name="Sun H."/>
            <person name="Tunlid A."/>
            <person name="Henrissat B."/>
            <person name="Grigoriev I.V."/>
            <person name="Hibbett D.S."/>
            <person name="Martin F."/>
            <person name="Nordberg H.P."/>
            <person name="Cantor M.N."/>
            <person name="Hua S.X."/>
        </authorList>
    </citation>
    <scope>NUCLEOTIDE SEQUENCE [LARGE SCALE GENOMIC DNA]</scope>
    <source>
        <strain evidence="8 9">Zn</strain>
    </source>
</reference>
<dbReference type="InterPro" id="IPR049900">
    <property type="entry name" value="PKS_mFAS_DH"/>
</dbReference>
<dbReference type="InterPro" id="IPR014043">
    <property type="entry name" value="Acyl_transferase_dom"/>
</dbReference>
<dbReference type="InterPro" id="IPR014031">
    <property type="entry name" value="Ketoacyl_synth_C"/>
</dbReference>
<dbReference type="Pfam" id="PF22621">
    <property type="entry name" value="CurL-like_PKS_C"/>
    <property type="match status" value="1"/>
</dbReference>
<dbReference type="InterPro" id="IPR006162">
    <property type="entry name" value="Ppantetheine_attach_site"/>
</dbReference>
<evidence type="ECO:0000313" key="8">
    <source>
        <dbReference type="EMBL" id="KIM94546.1"/>
    </source>
</evidence>
<dbReference type="STRING" id="913774.A0A0C3GW78"/>
<dbReference type="PROSITE" id="PS00012">
    <property type="entry name" value="PHOSPHOPANTETHEINE"/>
    <property type="match status" value="1"/>
</dbReference>
<dbReference type="FunFam" id="3.10.129.110:FF:000001">
    <property type="entry name" value="Sterigmatocystin biosynthesis polyketide synthase"/>
    <property type="match status" value="1"/>
</dbReference>
<dbReference type="SUPFAM" id="SSF53474">
    <property type="entry name" value="alpha/beta-Hydrolases"/>
    <property type="match status" value="1"/>
</dbReference>
<dbReference type="HOGENOM" id="CLU_000022_6_0_1"/>
<dbReference type="InterPro" id="IPR036736">
    <property type="entry name" value="ACP-like_sf"/>
</dbReference>
<dbReference type="InterPro" id="IPR001031">
    <property type="entry name" value="Thioesterase"/>
</dbReference>
<reference evidence="9" key="2">
    <citation type="submission" date="2015-01" db="EMBL/GenBank/DDBJ databases">
        <title>Evolutionary Origins and Diversification of the Mycorrhizal Mutualists.</title>
        <authorList>
            <consortium name="DOE Joint Genome Institute"/>
            <consortium name="Mycorrhizal Genomics Consortium"/>
            <person name="Kohler A."/>
            <person name="Kuo A."/>
            <person name="Nagy L.G."/>
            <person name="Floudas D."/>
            <person name="Copeland A."/>
            <person name="Barry K.W."/>
            <person name="Cichocki N."/>
            <person name="Veneault-Fourrey C."/>
            <person name="LaButti K."/>
            <person name="Lindquist E.A."/>
            <person name="Lipzen A."/>
            <person name="Lundell T."/>
            <person name="Morin E."/>
            <person name="Murat C."/>
            <person name="Riley R."/>
            <person name="Ohm R."/>
            <person name="Sun H."/>
            <person name="Tunlid A."/>
            <person name="Henrissat B."/>
            <person name="Grigoriev I.V."/>
            <person name="Hibbett D.S."/>
            <person name="Martin F."/>
        </authorList>
    </citation>
    <scope>NUCLEOTIDE SEQUENCE [LARGE SCALE GENOMIC DNA]</scope>
    <source>
        <strain evidence="9">Zn</strain>
    </source>
</reference>
<feature type="domain" description="PKS/mFAS DH" evidence="7">
    <location>
        <begin position="1290"/>
        <end position="1599"/>
    </location>
</feature>
<dbReference type="Gene3D" id="1.10.1200.10">
    <property type="entry name" value="ACP-like"/>
    <property type="match status" value="2"/>
</dbReference>
<proteinExistence type="predicted"/>
<dbReference type="CDD" id="cd00833">
    <property type="entry name" value="PKS"/>
    <property type="match status" value="1"/>
</dbReference>
<name>A0A0C3GW78_OIDMZ</name>
<dbReference type="InterPro" id="IPR050091">
    <property type="entry name" value="PKS_NRPS_Biosynth_Enz"/>
</dbReference>
<dbReference type="Pfam" id="PF02801">
    <property type="entry name" value="Ketoacyl-synt_C"/>
    <property type="match status" value="1"/>
</dbReference>